<dbReference type="AlphaFoldDB" id="A0A6V7Y9U3"/>
<dbReference type="EMBL" id="CAJEWN010003660">
    <property type="protein sequence ID" value="CAD2208286.1"/>
    <property type="molecule type" value="Genomic_DNA"/>
</dbReference>
<dbReference type="Proteomes" id="UP000580250">
    <property type="component" value="Unassembled WGS sequence"/>
</dbReference>
<proteinExistence type="predicted"/>
<name>A0A6V7Y9U3_MELEN</name>
<gene>
    <name evidence="1" type="ORF">MENT_LOCUS62306</name>
</gene>
<accession>A0A6V7Y9U3</accession>
<protein>
    <submittedName>
        <fullName evidence="1">Uncharacterized protein</fullName>
    </submittedName>
</protein>
<organism evidence="1 2">
    <name type="scientific">Meloidogyne enterolobii</name>
    <name type="common">Root-knot nematode worm</name>
    <name type="synonym">Meloidogyne mayaguensis</name>
    <dbReference type="NCBI Taxonomy" id="390850"/>
    <lineage>
        <taxon>Eukaryota</taxon>
        <taxon>Metazoa</taxon>
        <taxon>Ecdysozoa</taxon>
        <taxon>Nematoda</taxon>
        <taxon>Chromadorea</taxon>
        <taxon>Rhabditida</taxon>
        <taxon>Tylenchina</taxon>
        <taxon>Tylenchomorpha</taxon>
        <taxon>Tylenchoidea</taxon>
        <taxon>Meloidogynidae</taxon>
        <taxon>Meloidogyninae</taxon>
        <taxon>Meloidogyne</taxon>
    </lineage>
</organism>
<sequence length="142" mass="17178">MTKFRGIIFDFKWELIWSFKFKTMIYVYNPEESSEKICDLLLFRLLLEFFKLMTEMDDFLKFLYLATKTNYLEAKKEYIKLANDLIKLFEKYNKTPKEFYNLNLNGIYSENTKKMVTRKVEKFIENYIDGNLNVVVGHLVVN</sequence>
<evidence type="ECO:0000313" key="2">
    <source>
        <dbReference type="Proteomes" id="UP000580250"/>
    </source>
</evidence>
<evidence type="ECO:0000313" key="1">
    <source>
        <dbReference type="EMBL" id="CAD2208286.1"/>
    </source>
</evidence>
<comment type="caution">
    <text evidence="1">The sequence shown here is derived from an EMBL/GenBank/DDBJ whole genome shotgun (WGS) entry which is preliminary data.</text>
</comment>
<reference evidence="1 2" key="1">
    <citation type="submission" date="2020-08" db="EMBL/GenBank/DDBJ databases">
        <authorList>
            <person name="Koutsovoulos G."/>
            <person name="Danchin GJ E."/>
        </authorList>
    </citation>
    <scope>NUCLEOTIDE SEQUENCE [LARGE SCALE GENOMIC DNA]</scope>
</reference>